<proteinExistence type="predicted"/>
<feature type="compositionally biased region" description="Basic and acidic residues" evidence="1">
    <location>
        <begin position="840"/>
        <end position="856"/>
    </location>
</feature>
<dbReference type="SUPFAM" id="SSF81296">
    <property type="entry name" value="E set domains"/>
    <property type="match status" value="1"/>
</dbReference>
<dbReference type="GO" id="GO:0000917">
    <property type="term" value="P:division septum assembly"/>
    <property type="evidence" value="ECO:0007669"/>
    <property type="project" value="TreeGrafter"/>
</dbReference>
<dbReference type="PANTHER" id="PTHR36419">
    <property type="entry name" value="ARRESTIN FAMILY PROTEIN 1"/>
    <property type="match status" value="1"/>
</dbReference>
<feature type="compositionally biased region" description="Pro residues" evidence="1">
    <location>
        <begin position="868"/>
        <end position="877"/>
    </location>
</feature>
<feature type="domain" description="Arrestin C-terminal-like" evidence="2">
    <location>
        <begin position="177"/>
        <end position="308"/>
    </location>
</feature>
<protein>
    <recommendedName>
        <fullName evidence="2">Arrestin C-terminal-like domain-containing protein</fullName>
    </recommendedName>
</protein>
<organism evidence="3 4">
    <name type="scientific">Agaricus bisporus var. burnettii</name>
    <dbReference type="NCBI Taxonomy" id="192524"/>
    <lineage>
        <taxon>Eukaryota</taxon>
        <taxon>Fungi</taxon>
        <taxon>Dikarya</taxon>
        <taxon>Basidiomycota</taxon>
        <taxon>Agaricomycotina</taxon>
        <taxon>Agaricomycetes</taxon>
        <taxon>Agaricomycetidae</taxon>
        <taxon>Agaricales</taxon>
        <taxon>Agaricineae</taxon>
        <taxon>Agaricaceae</taxon>
        <taxon>Agaricus</taxon>
    </lineage>
</organism>
<dbReference type="PANTHER" id="PTHR36419:SF1">
    <property type="entry name" value="RHO1 GEF LOCALIZING PROTEIN 1"/>
    <property type="match status" value="1"/>
</dbReference>
<feature type="compositionally biased region" description="Low complexity" evidence="1">
    <location>
        <begin position="486"/>
        <end position="499"/>
    </location>
</feature>
<name>A0A8H7KJ91_AGABI</name>
<accession>A0A8H7KJ91</accession>
<feature type="compositionally biased region" description="Pro residues" evidence="1">
    <location>
        <begin position="903"/>
        <end position="924"/>
    </location>
</feature>
<dbReference type="GO" id="GO:0000935">
    <property type="term" value="C:division septum"/>
    <property type="evidence" value="ECO:0007669"/>
    <property type="project" value="TreeGrafter"/>
</dbReference>
<feature type="compositionally biased region" description="Basic and acidic residues" evidence="1">
    <location>
        <begin position="927"/>
        <end position="939"/>
    </location>
</feature>
<feature type="compositionally biased region" description="Polar residues" evidence="1">
    <location>
        <begin position="434"/>
        <end position="446"/>
    </location>
</feature>
<feature type="compositionally biased region" description="Pro residues" evidence="1">
    <location>
        <begin position="820"/>
        <end position="831"/>
    </location>
</feature>
<dbReference type="EMBL" id="JABXXO010000004">
    <property type="protein sequence ID" value="KAF7778956.1"/>
    <property type="molecule type" value="Genomic_DNA"/>
</dbReference>
<dbReference type="InterPro" id="IPR014752">
    <property type="entry name" value="Arrestin-like_C"/>
</dbReference>
<feature type="compositionally biased region" description="Pro residues" evidence="1">
    <location>
        <begin position="988"/>
        <end position="1001"/>
    </location>
</feature>
<feature type="region of interest" description="Disordered" evidence="1">
    <location>
        <begin position="474"/>
        <end position="502"/>
    </location>
</feature>
<feature type="region of interest" description="Disordered" evidence="1">
    <location>
        <begin position="434"/>
        <end position="458"/>
    </location>
</feature>
<dbReference type="Gene3D" id="2.60.40.640">
    <property type="match status" value="1"/>
</dbReference>
<dbReference type="Pfam" id="PF02752">
    <property type="entry name" value="Arrestin_C"/>
    <property type="match status" value="1"/>
</dbReference>
<feature type="compositionally biased region" description="Polar residues" evidence="1">
    <location>
        <begin position="372"/>
        <end position="389"/>
    </location>
</feature>
<feature type="compositionally biased region" description="Low complexity" evidence="1">
    <location>
        <begin position="809"/>
        <end position="819"/>
    </location>
</feature>
<feature type="compositionally biased region" description="Basic residues" evidence="1">
    <location>
        <begin position="797"/>
        <end position="808"/>
    </location>
</feature>
<reference evidence="3 4" key="1">
    <citation type="journal article" name="Sci. Rep.">
        <title>Telomere-to-telomere assembled and centromere annotated genomes of the two main subspecies of the button mushroom Agaricus bisporus reveal especially polymorphic chromosome ends.</title>
        <authorList>
            <person name="Sonnenberg A.S.M."/>
            <person name="Sedaghat-Telgerd N."/>
            <person name="Lavrijssen B."/>
            <person name="Ohm R.A."/>
            <person name="Hendrickx P.M."/>
            <person name="Scholtmeijer K."/>
            <person name="Baars J.J.P."/>
            <person name="van Peer A."/>
        </authorList>
    </citation>
    <scope>NUCLEOTIDE SEQUENCE [LARGE SCALE GENOMIC DNA]</scope>
    <source>
        <strain evidence="3 4">H119_p4</strain>
    </source>
</reference>
<feature type="region of interest" description="Disordered" evidence="1">
    <location>
        <begin position="350"/>
        <end position="389"/>
    </location>
</feature>
<feature type="compositionally biased region" description="Gly residues" evidence="1">
    <location>
        <begin position="955"/>
        <end position="966"/>
    </location>
</feature>
<dbReference type="InterPro" id="IPR011022">
    <property type="entry name" value="Arrestin_C-like"/>
</dbReference>
<comment type="caution">
    <text evidence="3">The sequence shown here is derived from an EMBL/GenBank/DDBJ whole genome shotgun (WGS) entry which is preliminary data.</text>
</comment>
<feature type="compositionally biased region" description="Low complexity" evidence="1">
    <location>
        <begin position="885"/>
        <end position="902"/>
    </location>
</feature>
<evidence type="ECO:0000313" key="4">
    <source>
        <dbReference type="Proteomes" id="UP000629468"/>
    </source>
</evidence>
<feature type="region of interest" description="Disordered" evidence="1">
    <location>
        <begin position="525"/>
        <end position="558"/>
    </location>
</feature>
<evidence type="ECO:0000259" key="2">
    <source>
        <dbReference type="Pfam" id="PF02752"/>
    </source>
</evidence>
<feature type="region of interest" description="Disordered" evidence="1">
    <location>
        <begin position="579"/>
        <end position="603"/>
    </location>
</feature>
<dbReference type="AlphaFoldDB" id="A0A8H7KJ91"/>
<dbReference type="InterPro" id="IPR053060">
    <property type="entry name" value="Cytokinesis_Signaling_Reg"/>
</dbReference>
<evidence type="ECO:0000313" key="3">
    <source>
        <dbReference type="EMBL" id="KAF7778956.1"/>
    </source>
</evidence>
<evidence type="ECO:0000256" key="1">
    <source>
        <dbReference type="SAM" id="MobiDB-lite"/>
    </source>
</evidence>
<dbReference type="Proteomes" id="UP000629468">
    <property type="component" value="Unassembled WGS sequence"/>
</dbReference>
<dbReference type="InterPro" id="IPR014756">
    <property type="entry name" value="Ig_E-set"/>
</dbReference>
<feature type="compositionally biased region" description="Polar residues" evidence="1">
    <location>
        <begin position="583"/>
        <end position="603"/>
    </location>
</feature>
<feature type="compositionally biased region" description="Basic and acidic residues" evidence="1">
    <location>
        <begin position="775"/>
        <end position="791"/>
    </location>
</feature>
<gene>
    <name evidence="3" type="ORF">Agabi119p4_3301</name>
</gene>
<feature type="region of interest" description="Disordered" evidence="1">
    <location>
        <begin position="775"/>
        <end position="1001"/>
    </location>
</feature>
<sequence>MSGVKLTLRPPPNVDFVTGYPGIPPGQDRPQAAVKGAIEVRTPPSGVKAQWVRIELRKVETLPGGGDGNTFTDYVGPSPVTVWNAPDEYNVLRAQDFPFSIRIPESIPPSIALEGRAGIQYELVATVCTKGKRSFLRKRKNIVTKEVAPVTIDKHELHSTWPVYCQPESRQLAQDGITLIVERNHTCYGPGDRISIVATLKSDSMHTVILRGFEMTLKESTIFRGHTFGAARKAPQVQSTNVAEMKLAVNATLYGGTMHHAELMCQIPPNHTTTTLNAARHIDVTYVLSVKALMGSGAHVAMDLPVIVSNWQRYVSIEAIRRIGTAPALSLVPVTSTQPVMSVEPANHLRTMAPTSSSPPPPPSNHVRSSSGGNANQFHTAPTSNNSEHFRNTATIASDEFGYGVGAGYGSKTTSPYRPTFDTKISQDSNLITKSPSASTVNTMNTAPGGGKRTTSARSVNPANRFTITNVAESEIPEESSVASAPTNTIPPRTPTTPTMKLWPTAEEEKRAYESAKTKVANLQGTAAAPAPAPTIPKSTRTPPPAAHPSSSQSTRPWLSAEEEKVLLYQKAQAAVDKAQRSVDGQSPTPSFSSAAGSKPSGSELYQQAMANVNAHQNAGQGSSTHISPLAGGARKNVGAGGYGSSVPKIPHYPTAEQEKEALKRYEEAKMAVDRIHNPYDSNGTEPIAYDSLYPKAGGSSSGVGAGAADAPPSFEASVNGSNVNTGLMSALAEKAALAERMRLEEADTAMQNQAVAPPPSFHAVQVNMDQQYRDAAAEKEDIRKKLEAKDAAAAAKRARHQQQRQHSSRNQQQQQQQPLPVPQQPRPQPPTNAQILTAAEEKAMLKAKLEAKDAARMMGQKKVNGMPTPPASPRPQPTSFHAPSPQISSQQQRQQQQLLTPVSPPTHTPLSPPPPPPLMPRPPADYIRETREEDERVSRVVIDGASFDDEDVEGGGVNGNGGGRAAGIYMNGNASGSLSKRSLVMVPGPPPPLPPKPAGE</sequence>